<dbReference type="InterPro" id="IPR010998">
    <property type="entry name" value="Integrase_recombinase_N"/>
</dbReference>
<evidence type="ECO:0000256" key="1">
    <source>
        <dbReference type="ARBA" id="ARBA00008857"/>
    </source>
</evidence>
<dbReference type="Pfam" id="PF13102">
    <property type="entry name" value="Phage_int_SAM_5"/>
    <property type="match status" value="1"/>
</dbReference>
<dbReference type="PANTHER" id="PTHR30349">
    <property type="entry name" value="PHAGE INTEGRASE-RELATED"/>
    <property type="match status" value="1"/>
</dbReference>
<protein>
    <submittedName>
        <fullName evidence="5">Site-specific integrase</fullName>
    </submittedName>
</protein>
<dbReference type="InterPro" id="IPR002104">
    <property type="entry name" value="Integrase_catalytic"/>
</dbReference>
<dbReference type="Gene3D" id="1.10.443.10">
    <property type="entry name" value="Intergrase catalytic core"/>
    <property type="match status" value="1"/>
</dbReference>
<dbReference type="InterPro" id="IPR011010">
    <property type="entry name" value="DNA_brk_join_enz"/>
</dbReference>
<dbReference type="Pfam" id="PF00589">
    <property type="entry name" value="Phage_integrase"/>
    <property type="match status" value="1"/>
</dbReference>
<gene>
    <name evidence="5" type="ORF">ABS362_16640</name>
</gene>
<evidence type="ECO:0000313" key="6">
    <source>
        <dbReference type="Proteomes" id="UP001476807"/>
    </source>
</evidence>
<evidence type="ECO:0000256" key="3">
    <source>
        <dbReference type="ARBA" id="ARBA00023172"/>
    </source>
</evidence>
<dbReference type="SUPFAM" id="SSF56349">
    <property type="entry name" value="DNA breaking-rejoining enzymes"/>
    <property type="match status" value="1"/>
</dbReference>
<keyword evidence="6" id="KW-1185">Reference proteome</keyword>
<reference evidence="5 6" key="1">
    <citation type="submission" date="2024-06" db="EMBL/GenBank/DDBJ databases">
        <title>Pontibacter populi HYL7-15.</title>
        <authorList>
            <person name="Kim M.K."/>
        </authorList>
    </citation>
    <scope>NUCLEOTIDE SEQUENCE [LARGE SCALE GENOMIC DNA]</scope>
    <source>
        <strain evidence="5 6">HYL7-15</strain>
    </source>
</reference>
<dbReference type="Pfam" id="PF17293">
    <property type="entry name" value="Arm-DNA-bind_5"/>
    <property type="match status" value="1"/>
</dbReference>
<dbReference type="InterPro" id="IPR025269">
    <property type="entry name" value="SAM-like_dom"/>
</dbReference>
<feature type="domain" description="Tyr recombinase" evidence="4">
    <location>
        <begin position="204"/>
        <end position="389"/>
    </location>
</feature>
<dbReference type="InterPro" id="IPR013762">
    <property type="entry name" value="Integrase-like_cat_sf"/>
</dbReference>
<keyword evidence="2" id="KW-0238">DNA-binding</keyword>
<dbReference type="CDD" id="cd01185">
    <property type="entry name" value="INTN1_C_like"/>
    <property type="match status" value="1"/>
</dbReference>
<comment type="caution">
    <text evidence="5">The sequence shown here is derived from an EMBL/GenBank/DDBJ whole genome shotgun (WGS) entry which is preliminary data.</text>
</comment>
<name>A0ABV1RYC8_9BACT</name>
<comment type="similarity">
    <text evidence="1">Belongs to the 'phage' integrase family.</text>
</comment>
<dbReference type="PANTHER" id="PTHR30349:SF64">
    <property type="entry name" value="PROPHAGE INTEGRASE INTD-RELATED"/>
    <property type="match status" value="1"/>
</dbReference>
<evidence type="ECO:0000313" key="5">
    <source>
        <dbReference type="EMBL" id="MER2999181.1"/>
    </source>
</evidence>
<evidence type="ECO:0000256" key="2">
    <source>
        <dbReference type="ARBA" id="ARBA00023125"/>
    </source>
</evidence>
<dbReference type="RefSeq" id="WP_350413819.1">
    <property type="nucleotide sequence ID" value="NZ_JBEOKT010000019.1"/>
</dbReference>
<dbReference type="InterPro" id="IPR050090">
    <property type="entry name" value="Tyrosine_recombinase_XerCD"/>
</dbReference>
<proteinExistence type="inferred from homology"/>
<accession>A0ABV1RYC8</accession>
<dbReference type="PROSITE" id="PS51898">
    <property type="entry name" value="TYR_RECOMBINASE"/>
    <property type="match status" value="1"/>
</dbReference>
<organism evidence="5 6">
    <name type="scientific">Pontibacter populi</name>
    <dbReference type="NCBI Taxonomy" id="890055"/>
    <lineage>
        <taxon>Bacteria</taxon>
        <taxon>Pseudomonadati</taxon>
        <taxon>Bacteroidota</taxon>
        <taxon>Cytophagia</taxon>
        <taxon>Cytophagales</taxon>
        <taxon>Hymenobacteraceae</taxon>
        <taxon>Pontibacter</taxon>
    </lineage>
</organism>
<keyword evidence="3" id="KW-0233">DNA recombination</keyword>
<dbReference type="EMBL" id="JBEOKT010000019">
    <property type="protein sequence ID" value="MER2999181.1"/>
    <property type="molecule type" value="Genomic_DNA"/>
</dbReference>
<dbReference type="Proteomes" id="UP001476807">
    <property type="component" value="Unassembled WGS sequence"/>
</dbReference>
<dbReference type="Gene3D" id="1.10.150.130">
    <property type="match status" value="1"/>
</dbReference>
<dbReference type="InterPro" id="IPR035386">
    <property type="entry name" value="Arm-DNA-bind_5"/>
</dbReference>
<sequence>MANISTKTAPAKAPQTRVVVKGKLIKLRARLLSSGGETLYLDYNQNGKRKYDFLNIHLIANPKNSEERTANKDNQLLAERIRSERELQLSKNTQIVKASVQRKANFLSFLDEYTELYPKKDARVIKAMASRFKDFVGNPPIFPFSEVTVRVCSRFRLYLEQNCSGSTPYNYFKKFRKVLKEAMKEGLIGQNPAEDVENRYTEGIEKEVLTMEEIQKLASKECFLPEVKRAFLFSCVTGLRFCDVKELDWSSITGSVMRVKQQKTSKDVVVNLNSTALKLLGERPKAKEAKIEKPAGQKRTRAEEDKLRRQPVFTLPSNTTCGKHLQNWADKAELNKKVTWHCARHSFGTNLLLSGADVRSVSGLLGHSSLVETQKYVRLVESLKEKAVENLPEINF</sequence>
<evidence type="ECO:0000259" key="4">
    <source>
        <dbReference type="PROSITE" id="PS51898"/>
    </source>
</evidence>